<reference evidence="1" key="2">
    <citation type="submission" date="2017-10" db="EMBL/GenBank/DDBJ databases">
        <title>Ladona fulva Genome sequencing and assembly.</title>
        <authorList>
            <person name="Murali S."/>
            <person name="Richards S."/>
            <person name="Bandaranaike D."/>
            <person name="Bellair M."/>
            <person name="Blankenburg K."/>
            <person name="Chao H."/>
            <person name="Dinh H."/>
            <person name="Doddapaneni H."/>
            <person name="Dugan-Rocha S."/>
            <person name="Elkadiri S."/>
            <person name="Gnanaolivu R."/>
            <person name="Hernandez B."/>
            <person name="Skinner E."/>
            <person name="Javaid M."/>
            <person name="Lee S."/>
            <person name="Li M."/>
            <person name="Ming W."/>
            <person name="Munidasa M."/>
            <person name="Muniz J."/>
            <person name="Nguyen L."/>
            <person name="Hughes D."/>
            <person name="Osuji N."/>
            <person name="Pu L.-L."/>
            <person name="Puazo M."/>
            <person name="Qu C."/>
            <person name="Quiroz J."/>
            <person name="Raj R."/>
            <person name="Weissenberger G."/>
            <person name="Xin Y."/>
            <person name="Zou X."/>
            <person name="Han Y."/>
            <person name="Worley K."/>
            <person name="Muzny D."/>
            <person name="Gibbs R."/>
        </authorList>
    </citation>
    <scope>NUCLEOTIDE SEQUENCE</scope>
    <source>
        <strain evidence="1">Sampled in the wild</strain>
    </source>
</reference>
<sequence length="74" mass="8699">MQIQLFYDEEARHFAEKLLRIGEGTNPIDWLFESTTLAVRKEVFDDINLQTQNKILDDEKIYKSIDSMADTNEC</sequence>
<dbReference type="OrthoDB" id="272985at2759"/>
<accession>A0A8K0K8G3</accession>
<evidence type="ECO:0000313" key="1">
    <source>
        <dbReference type="EMBL" id="KAG8229469.1"/>
    </source>
</evidence>
<proteinExistence type="predicted"/>
<gene>
    <name evidence="1" type="ORF">J437_LFUL017889</name>
</gene>
<dbReference type="EMBL" id="KZ308430">
    <property type="protein sequence ID" value="KAG8229469.1"/>
    <property type="molecule type" value="Genomic_DNA"/>
</dbReference>
<keyword evidence="2" id="KW-1185">Reference proteome</keyword>
<dbReference type="AlphaFoldDB" id="A0A8K0K8G3"/>
<protein>
    <submittedName>
        <fullName evidence="1">Uncharacterized protein</fullName>
    </submittedName>
</protein>
<reference evidence="1" key="1">
    <citation type="submission" date="2013-04" db="EMBL/GenBank/DDBJ databases">
        <authorList>
            <person name="Qu J."/>
            <person name="Murali S.C."/>
            <person name="Bandaranaike D."/>
            <person name="Bellair M."/>
            <person name="Blankenburg K."/>
            <person name="Chao H."/>
            <person name="Dinh H."/>
            <person name="Doddapaneni H."/>
            <person name="Downs B."/>
            <person name="Dugan-Rocha S."/>
            <person name="Elkadiri S."/>
            <person name="Gnanaolivu R.D."/>
            <person name="Hernandez B."/>
            <person name="Javaid M."/>
            <person name="Jayaseelan J.C."/>
            <person name="Lee S."/>
            <person name="Li M."/>
            <person name="Ming W."/>
            <person name="Munidasa M."/>
            <person name="Muniz J."/>
            <person name="Nguyen L."/>
            <person name="Ongeri F."/>
            <person name="Osuji N."/>
            <person name="Pu L.-L."/>
            <person name="Puazo M."/>
            <person name="Qu C."/>
            <person name="Quiroz J."/>
            <person name="Raj R."/>
            <person name="Weissenberger G."/>
            <person name="Xin Y."/>
            <person name="Zou X."/>
            <person name="Han Y."/>
            <person name="Richards S."/>
            <person name="Worley K."/>
            <person name="Muzny D."/>
            <person name="Gibbs R."/>
        </authorList>
    </citation>
    <scope>NUCLEOTIDE SEQUENCE</scope>
    <source>
        <strain evidence="1">Sampled in the wild</strain>
    </source>
</reference>
<organism evidence="1 2">
    <name type="scientific">Ladona fulva</name>
    <name type="common">Scarce chaser dragonfly</name>
    <name type="synonym">Libellula fulva</name>
    <dbReference type="NCBI Taxonomy" id="123851"/>
    <lineage>
        <taxon>Eukaryota</taxon>
        <taxon>Metazoa</taxon>
        <taxon>Ecdysozoa</taxon>
        <taxon>Arthropoda</taxon>
        <taxon>Hexapoda</taxon>
        <taxon>Insecta</taxon>
        <taxon>Pterygota</taxon>
        <taxon>Palaeoptera</taxon>
        <taxon>Odonata</taxon>
        <taxon>Epiprocta</taxon>
        <taxon>Anisoptera</taxon>
        <taxon>Libelluloidea</taxon>
        <taxon>Libellulidae</taxon>
        <taxon>Ladona</taxon>
    </lineage>
</organism>
<name>A0A8K0K8G3_LADFU</name>
<comment type="caution">
    <text evidence="1">The sequence shown here is derived from an EMBL/GenBank/DDBJ whole genome shotgun (WGS) entry which is preliminary data.</text>
</comment>
<dbReference type="Proteomes" id="UP000792457">
    <property type="component" value="Unassembled WGS sequence"/>
</dbReference>
<evidence type="ECO:0000313" key="2">
    <source>
        <dbReference type="Proteomes" id="UP000792457"/>
    </source>
</evidence>